<name>A0A974Y5C9_9RHOO</name>
<dbReference type="SUPFAM" id="SSF51430">
    <property type="entry name" value="NAD(P)-linked oxidoreductase"/>
    <property type="match status" value="1"/>
</dbReference>
<dbReference type="PANTHER" id="PTHR43364:SF4">
    <property type="entry name" value="NAD(P)-LINKED OXIDOREDUCTASE SUPERFAMILY PROTEIN"/>
    <property type="match status" value="1"/>
</dbReference>
<keyword evidence="7" id="KW-1185">Reference proteome</keyword>
<evidence type="ECO:0000313" key="6">
    <source>
        <dbReference type="EMBL" id="QRJ65269.1"/>
    </source>
</evidence>
<gene>
    <name evidence="6" type="ORF">IWH25_08040</name>
</gene>
<dbReference type="CDD" id="cd19094">
    <property type="entry name" value="AKR_Tas-like"/>
    <property type="match status" value="1"/>
</dbReference>
<proteinExistence type="inferred from homology"/>
<dbReference type="PANTHER" id="PTHR43364">
    <property type="entry name" value="NADH-SPECIFIC METHYLGLYOXAL REDUCTASE-RELATED"/>
    <property type="match status" value="1"/>
</dbReference>
<keyword evidence="1" id="KW-0521">NADP</keyword>
<dbReference type="KEGG" id="ares:IWH25_08040"/>
<sequence length="345" mass="37697">MDYIDLGNSGLRVSRICLGTMTFGVQNSEAEGHAQLDRALAAGINFVDTAEMYAVPPSPESYGKTELIVGSWLKRQPRDRVVLATKATGPGRALSWIRGGPSGFDAANLRAALEGSLKRLQTDYVDLYQLHWPARNQPMFGQWQFDPAKEREATPIGETLQALAALVKEGKIRRVGVSNEHPWGVMQLVRLAEAHGLPRIVSIQNAYNLLNRVYDSGLAEVCHRENVGLLAYSPLAFGFLSGKYLDDPRAKGRVNDFAGFAQRYSKPNVAPAVAAYAALAREHGLSPAQLALAWCYRRWCVASTIIGATTMAQLEENLGAWALDLSPELLAAVDAIHLRYTNPAP</sequence>
<dbReference type="InterPro" id="IPR023210">
    <property type="entry name" value="NADP_OxRdtase_dom"/>
</dbReference>
<dbReference type="EMBL" id="CP064781">
    <property type="protein sequence ID" value="QRJ65269.1"/>
    <property type="molecule type" value="Genomic_DNA"/>
</dbReference>
<accession>A0A974Y5C9</accession>
<protein>
    <recommendedName>
        <fullName evidence="4">Protein tas</fullName>
    </recommendedName>
</protein>
<evidence type="ECO:0000256" key="3">
    <source>
        <dbReference type="ARBA" id="ARBA00038157"/>
    </source>
</evidence>
<feature type="domain" description="NADP-dependent oxidoreductase" evidence="5">
    <location>
        <begin position="15"/>
        <end position="336"/>
    </location>
</feature>
<reference evidence="6" key="1">
    <citation type="submission" date="2020-11" db="EMBL/GenBank/DDBJ databases">
        <title>Azospira restricta DSM 18626 genome sequence.</title>
        <authorList>
            <person name="Moe W.M."/>
        </authorList>
    </citation>
    <scope>NUCLEOTIDE SEQUENCE</scope>
    <source>
        <strain evidence="6">DSM 18626</strain>
    </source>
</reference>
<dbReference type="InterPro" id="IPR036812">
    <property type="entry name" value="NAD(P)_OxRdtase_dom_sf"/>
</dbReference>
<dbReference type="InterPro" id="IPR050523">
    <property type="entry name" value="AKR_Detox_Biosynth"/>
</dbReference>
<dbReference type="AlphaFoldDB" id="A0A974Y5C9"/>
<evidence type="ECO:0000256" key="2">
    <source>
        <dbReference type="ARBA" id="ARBA00023002"/>
    </source>
</evidence>
<evidence type="ECO:0000256" key="1">
    <source>
        <dbReference type="ARBA" id="ARBA00022857"/>
    </source>
</evidence>
<dbReference type="GO" id="GO:0016491">
    <property type="term" value="F:oxidoreductase activity"/>
    <property type="evidence" value="ECO:0007669"/>
    <property type="project" value="UniProtKB-KW"/>
</dbReference>
<evidence type="ECO:0000313" key="7">
    <source>
        <dbReference type="Proteomes" id="UP000663444"/>
    </source>
</evidence>
<dbReference type="Pfam" id="PF00248">
    <property type="entry name" value="Aldo_ket_red"/>
    <property type="match status" value="1"/>
</dbReference>
<comment type="similarity">
    <text evidence="3">Belongs to the aldo/keto reductase family. Aldo/keto reductase 2 subfamily.</text>
</comment>
<dbReference type="FunFam" id="3.20.20.100:FF:000005">
    <property type="entry name" value="NADP(H)-dependent aldo-keto reductase"/>
    <property type="match status" value="1"/>
</dbReference>
<dbReference type="RefSeq" id="WP_203388795.1">
    <property type="nucleotide sequence ID" value="NZ_CP064781.1"/>
</dbReference>
<evidence type="ECO:0000256" key="4">
    <source>
        <dbReference type="ARBA" id="ARBA00070119"/>
    </source>
</evidence>
<keyword evidence="2" id="KW-0560">Oxidoreductase</keyword>
<dbReference type="Proteomes" id="UP000663444">
    <property type="component" value="Chromosome"/>
</dbReference>
<evidence type="ECO:0000259" key="5">
    <source>
        <dbReference type="Pfam" id="PF00248"/>
    </source>
</evidence>
<dbReference type="Gene3D" id="3.20.20.100">
    <property type="entry name" value="NADP-dependent oxidoreductase domain"/>
    <property type="match status" value="1"/>
</dbReference>
<organism evidence="6 7">
    <name type="scientific">Azospira restricta</name>
    <dbReference type="NCBI Taxonomy" id="404405"/>
    <lineage>
        <taxon>Bacteria</taxon>
        <taxon>Pseudomonadati</taxon>
        <taxon>Pseudomonadota</taxon>
        <taxon>Betaproteobacteria</taxon>
        <taxon>Rhodocyclales</taxon>
        <taxon>Rhodocyclaceae</taxon>
        <taxon>Azospira</taxon>
    </lineage>
</organism>